<protein>
    <recommendedName>
        <fullName evidence="3">DUF6801 domain-containing protein</fullName>
    </recommendedName>
</protein>
<dbReference type="RefSeq" id="WP_063271965.1">
    <property type="nucleotide sequence ID" value="NZ_LQMT02000010.1"/>
</dbReference>
<evidence type="ECO:0000313" key="4">
    <source>
        <dbReference type="EMBL" id="ONF72522.1"/>
    </source>
</evidence>
<dbReference type="AlphaFoldDB" id="A0A1W2LZ97"/>
<dbReference type="Pfam" id="PF20611">
    <property type="entry name" value="DUF6801"/>
    <property type="match status" value="1"/>
</dbReference>
<dbReference type="OrthoDB" id="3821392at2"/>
<dbReference type="EMBL" id="LQMT02000010">
    <property type="protein sequence ID" value="ONF72522.1"/>
    <property type="molecule type" value="Genomic_DNA"/>
</dbReference>
<feature type="signal peptide" evidence="2">
    <location>
        <begin position="1"/>
        <end position="29"/>
    </location>
</feature>
<feature type="domain" description="DUF6801" evidence="3">
    <location>
        <begin position="57"/>
        <end position="200"/>
    </location>
</feature>
<gene>
    <name evidence="4" type="ORF">AVR91_0210020</name>
</gene>
<organism evidence="4 5">
    <name type="scientific">Amycolatopsis keratiniphila subsp. keratiniphila</name>
    <dbReference type="NCBI Taxonomy" id="227715"/>
    <lineage>
        <taxon>Bacteria</taxon>
        <taxon>Bacillati</taxon>
        <taxon>Actinomycetota</taxon>
        <taxon>Actinomycetes</taxon>
        <taxon>Pseudonocardiales</taxon>
        <taxon>Pseudonocardiaceae</taxon>
        <taxon>Amycolatopsis</taxon>
        <taxon>Amycolatopsis japonica group</taxon>
    </lineage>
</organism>
<name>A0A1W2LZ97_9PSEU</name>
<proteinExistence type="predicted"/>
<dbReference type="InterPro" id="IPR046542">
    <property type="entry name" value="DUF6801"/>
</dbReference>
<evidence type="ECO:0000256" key="1">
    <source>
        <dbReference type="SAM" id="MobiDB-lite"/>
    </source>
</evidence>
<accession>A0A1W2LZ97</accession>
<comment type="caution">
    <text evidence="4">The sequence shown here is derived from an EMBL/GenBank/DDBJ whole genome shotgun (WGS) entry which is preliminary data.</text>
</comment>
<evidence type="ECO:0000313" key="5">
    <source>
        <dbReference type="Proteomes" id="UP000076660"/>
    </source>
</evidence>
<feature type="compositionally biased region" description="Low complexity" evidence="1">
    <location>
        <begin position="211"/>
        <end position="223"/>
    </location>
</feature>
<evidence type="ECO:0000259" key="3">
    <source>
        <dbReference type="Pfam" id="PF20611"/>
    </source>
</evidence>
<feature type="region of interest" description="Disordered" evidence="1">
    <location>
        <begin position="210"/>
        <end position="233"/>
    </location>
</feature>
<sequence length="454" mass="47591">MTQQVRRTLGRLPVLAGVILLAGVHGALASSAATDPAAPATPLQGAAPARQTLANTCVFADPVGERPVPMDVQATLPKVVPTGKPLQIKDFSLTFTLAEGTLPGLTEVAGAATIELTAIREDKKSQVPIALEIPATKVPAAGELKLVAKGKVPDIVVNLPGELRITTGAPSLALTAVPASETPLKPITCTQVADQDTELGKVTLLKMAVAKPGPGKPGQRPGPTAKAQNAEDEREPIFVQPLLPFETQGVSSVSKLGAVVRLTPSFIFNAFWHVFMEPPHRFTGSTVMPPSKVTILGFGFVPINGTLELLPPDYKTGNNVIDVDGQLHGDTTTTATTRLEVYGKFKDVTVNGVALDVGSNCMTSEPIVLNLRGPNWDVSYGGVLRTDPNDPDPAYRGFTMPTFSGCGVKEDLDSLLSGMSSGPGNQACVGVNQVGLDWADVRKCPNAELPVGRR</sequence>
<feature type="chain" id="PRO_5039179213" description="DUF6801 domain-containing protein" evidence="2">
    <location>
        <begin position="30"/>
        <end position="454"/>
    </location>
</feature>
<reference evidence="4 5" key="1">
    <citation type="submission" date="2016-12" db="EMBL/GenBank/DDBJ databases">
        <title>Amycolatopsis keratiniphila subsp. keratiniphila genome sequencing and assembly.</title>
        <authorList>
            <person name="Mayilraj S."/>
            <person name="Kaur N."/>
        </authorList>
    </citation>
    <scope>NUCLEOTIDE SEQUENCE [LARGE SCALE GENOMIC DNA]</scope>
    <source>
        <strain evidence="4 5">DSM 44409</strain>
    </source>
</reference>
<evidence type="ECO:0000256" key="2">
    <source>
        <dbReference type="SAM" id="SignalP"/>
    </source>
</evidence>
<dbReference type="Proteomes" id="UP000076660">
    <property type="component" value="Unassembled WGS sequence"/>
</dbReference>
<keyword evidence="2" id="KW-0732">Signal</keyword>